<dbReference type="CDD" id="cd04301">
    <property type="entry name" value="NAT_SF"/>
    <property type="match status" value="1"/>
</dbReference>
<dbReference type="Gene3D" id="3.40.630.30">
    <property type="match status" value="1"/>
</dbReference>
<dbReference type="GO" id="GO:0016747">
    <property type="term" value="F:acyltransferase activity, transferring groups other than amino-acyl groups"/>
    <property type="evidence" value="ECO:0007669"/>
    <property type="project" value="InterPro"/>
</dbReference>
<name>A0A8B8CN02_CRAVI</name>
<dbReference type="Proteomes" id="UP000694844">
    <property type="component" value="Chromosome 2"/>
</dbReference>
<protein>
    <submittedName>
        <fullName evidence="4">Uncharacterized protein LOC111120608</fullName>
    </submittedName>
</protein>
<proteinExistence type="predicted"/>
<evidence type="ECO:0000313" key="4">
    <source>
        <dbReference type="RefSeq" id="XP_022317160.1"/>
    </source>
</evidence>
<organism evidence="3 4">
    <name type="scientific">Crassostrea virginica</name>
    <name type="common">Eastern oyster</name>
    <dbReference type="NCBI Taxonomy" id="6565"/>
    <lineage>
        <taxon>Eukaryota</taxon>
        <taxon>Metazoa</taxon>
        <taxon>Spiralia</taxon>
        <taxon>Lophotrochozoa</taxon>
        <taxon>Mollusca</taxon>
        <taxon>Bivalvia</taxon>
        <taxon>Autobranchia</taxon>
        <taxon>Pteriomorphia</taxon>
        <taxon>Ostreida</taxon>
        <taxon>Ostreoidea</taxon>
        <taxon>Ostreidae</taxon>
        <taxon>Crassostrea</taxon>
    </lineage>
</organism>
<dbReference type="PROSITE" id="PS51186">
    <property type="entry name" value="GNAT"/>
    <property type="match status" value="1"/>
</dbReference>
<dbReference type="InterPro" id="IPR016181">
    <property type="entry name" value="Acyl_CoA_acyltransferase"/>
</dbReference>
<keyword evidence="3" id="KW-1185">Reference proteome</keyword>
<sequence length="161" mass="18675">MMFSQDKVALKEEPRHRSRPKFRQLSRDVSGEVYDIPEDHQVIFAYETLHGKTVLIGAICFRIADVQLTEPNTEFDSDFYHVIAFLFVKGDFQDQGIGRRLFEKAVTVMLSTTKRPIRVQSAERAVGFFEKMGFVQVKPPSESMCGPRLFRFLYNMEKTVK</sequence>
<evidence type="ECO:0000313" key="3">
    <source>
        <dbReference type="Proteomes" id="UP000694844"/>
    </source>
</evidence>
<feature type="region of interest" description="Disordered" evidence="1">
    <location>
        <begin position="1"/>
        <end position="22"/>
    </location>
</feature>
<dbReference type="AlphaFoldDB" id="A0A8B8CN02"/>
<dbReference type="SUPFAM" id="SSF55729">
    <property type="entry name" value="Acyl-CoA N-acyltransferases (Nat)"/>
    <property type="match status" value="1"/>
</dbReference>
<dbReference type="GeneID" id="111120608"/>
<evidence type="ECO:0000259" key="2">
    <source>
        <dbReference type="PROSITE" id="PS51186"/>
    </source>
</evidence>
<feature type="domain" description="N-acetyltransferase" evidence="2">
    <location>
        <begin position="8"/>
        <end position="161"/>
    </location>
</feature>
<gene>
    <name evidence="4" type="primary">LOC111120608</name>
</gene>
<dbReference type="KEGG" id="cvn:111120608"/>
<evidence type="ECO:0000256" key="1">
    <source>
        <dbReference type="SAM" id="MobiDB-lite"/>
    </source>
</evidence>
<reference evidence="4" key="1">
    <citation type="submission" date="2025-08" db="UniProtKB">
        <authorList>
            <consortium name="RefSeq"/>
        </authorList>
    </citation>
    <scope>IDENTIFICATION</scope>
    <source>
        <tissue evidence="4">Whole sample</tissue>
    </source>
</reference>
<dbReference type="InterPro" id="IPR000182">
    <property type="entry name" value="GNAT_dom"/>
</dbReference>
<dbReference type="RefSeq" id="XP_022317160.1">
    <property type="nucleotide sequence ID" value="XM_022461452.1"/>
</dbReference>
<accession>A0A8B8CN02</accession>
<dbReference type="OrthoDB" id="2744543at2759"/>
<dbReference type="Pfam" id="PF13673">
    <property type="entry name" value="Acetyltransf_10"/>
    <property type="match status" value="1"/>
</dbReference>